<keyword evidence="3" id="KW-1185">Reference proteome</keyword>
<reference evidence="2" key="1">
    <citation type="submission" date="2022-10" db="EMBL/GenBank/DDBJ databases">
        <title>Culturing micro-colonial fungi from biological soil crusts in the Mojave desert and describing Neophaeococcomyces mojavensis, and introducing the new genera and species Taxawa tesnikishii.</title>
        <authorList>
            <person name="Kurbessoian T."/>
            <person name="Stajich J.E."/>
        </authorList>
    </citation>
    <scope>NUCLEOTIDE SEQUENCE</scope>
    <source>
        <strain evidence="2">TK_41</strain>
    </source>
</reference>
<accession>A0AA38XCI8</accession>
<proteinExistence type="predicted"/>
<dbReference type="Proteomes" id="UP001172673">
    <property type="component" value="Unassembled WGS sequence"/>
</dbReference>
<organism evidence="2 3">
    <name type="scientific">Cladophialophora chaetospira</name>
    <dbReference type="NCBI Taxonomy" id="386627"/>
    <lineage>
        <taxon>Eukaryota</taxon>
        <taxon>Fungi</taxon>
        <taxon>Dikarya</taxon>
        <taxon>Ascomycota</taxon>
        <taxon>Pezizomycotina</taxon>
        <taxon>Eurotiomycetes</taxon>
        <taxon>Chaetothyriomycetidae</taxon>
        <taxon>Chaetothyriales</taxon>
        <taxon>Herpotrichiellaceae</taxon>
        <taxon>Cladophialophora</taxon>
    </lineage>
</organism>
<comment type="caution">
    <text evidence="2">The sequence shown here is derived from an EMBL/GenBank/DDBJ whole genome shotgun (WGS) entry which is preliminary data.</text>
</comment>
<feature type="compositionally biased region" description="Polar residues" evidence="1">
    <location>
        <begin position="200"/>
        <end position="215"/>
    </location>
</feature>
<name>A0AA38XCI8_9EURO</name>
<gene>
    <name evidence="2" type="ORF">H2200_005371</name>
</gene>
<protein>
    <submittedName>
        <fullName evidence="2">Uncharacterized protein</fullName>
    </submittedName>
</protein>
<feature type="region of interest" description="Disordered" evidence="1">
    <location>
        <begin position="178"/>
        <end position="215"/>
    </location>
</feature>
<dbReference type="EMBL" id="JAPDRK010000007">
    <property type="protein sequence ID" value="KAJ9610594.1"/>
    <property type="molecule type" value="Genomic_DNA"/>
</dbReference>
<evidence type="ECO:0000313" key="2">
    <source>
        <dbReference type="EMBL" id="KAJ9610594.1"/>
    </source>
</evidence>
<evidence type="ECO:0000256" key="1">
    <source>
        <dbReference type="SAM" id="MobiDB-lite"/>
    </source>
</evidence>
<evidence type="ECO:0000313" key="3">
    <source>
        <dbReference type="Proteomes" id="UP001172673"/>
    </source>
</evidence>
<dbReference type="AlphaFoldDB" id="A0AA38XCI8"/>
<sequence length="592" mass="67269">MAINGVGDVIALVQLTAQAAKTLHEAKHAPDEIRRFIEETDQYQSCVETAASRLRHHGALLKSHTEVKRNIQSILEQCVDTTIKLRKIASKYQQVVRKKGPAAGKDAAWQQWMEALKTVYHSVEWTTKGDILDKLRAELARNVQMLTWLEGGLMSDRMDQLLVQMNKIQDILTSAISSPSRTPLSSPFGLSPNPPPLAMSPSSQPTSPESAPIAQPQSLAPLQLSEPMLDVNDWYFDHNIDSQLRLPEKFSFPRVTPGDGYRHVKLVSPQEQQNFVDQITAKKDFAEFPVVSVTFVWRKPGSSDEVLIDASDHGKVLLIKNGQAVEDIWTLNEQKTIRFRQRIPTWDDIIPYSISIDKFTAAVEQGEGLTFFTIEGGQRQDHPRITTSWVNYKFTTSNGESFARELERSLPDWWAKSKHPDCERFQEILYGWDLRLLVPVKEICRPHTVGDDDRLSGYENVRVWERGNEMRFMAHLIQEKGKRRKKYLEFDLCQEGLQLESKGKGEKSVLRFTGVNAAIEEFELERRGSTASLNSVSSASSLKRRLSWNQSSPWLDKVDVHFKVQEHRDSLHHLALSCRPVQKAAAGKRKVG</sequence>